<accession>A0A4Y8RK88</accession>
<sequence length="76" mass="8487">MVTVLRHGALRVVIFKDDHSPAHMHVFGDGEAKIDISGPAPRLILSTMRRGELRRASALVAGHQAFLLDEWRKHHG</sequence>
<name>A0A4Y8RK88_9HYPH</name>
<dbReference type="EMBL" id="SOZD01000003">
    <property type="protein sequence ID" value="TFF22941.1"/>
    <property type="molecule type" value="Genomic_DNA"/>
</dbReference>
<dbReference type="AlphaFoldDB" id="A0A4Y8RK88"/>
<gene>
    <name evidence="1" type="ORF">E3C22_10840</name>
</gene>
<dbReference type="InterPro" id="IPR025427">
    <property type="entry name" value="DUF4160"/>
</dbReference>
<reference evidence="1 2" key="1">
    <citation type="submission" date="2019-03" db="EMBL/GenBank/DDBJ databases">
        <title>Jiella endophytica sp. nov., a novel endophytic bacterium isolated from root of Ficus microcarpa Linn. f.</title>
        <authorList>
            <person name="Tuo L."/>
        </authorList>
    </citation>
    <scope>NUCLEOTIDE SEQUENCE [LARGE SCALE GENOMIC DNA]</scope>
    <source>
        <strain evidence="1 2">CBS5Q-3</strain>
    </source>
</reference>
<dbReference type="Proteomes" id="UP000298179">
    <property type="component" value="Unassembled WGS sequence"/>
</dbReference>
<comment type="caution">
    <text evidence="1">The sequence shown here is derived from an EMBL/GenBank/DDBJ whole genome shotgun (WGS) entry which is preliminary data.</text>
</comment>
<dbReference type="RefSeq" id="WP_134762041.1">
    <property type="nucleotide sequence ID" value="NZ_SOZD01000003.1"/>
</dbReference>
<dbReference type="Pfam" id="PF13711">
    <property type="entry name" value="DUF4160"/>
    <property type="match status" value="1"/>
</dbReference>
<protein>
    <submittedName>
        <fullName evidence="1">DUF4160 domain-containing protein</fullName>
    </submittedName>
</protein>
<organism evidence="1 2">
    <name type="scientific">Jiella endophytica</name>
    <dbReference type="NCBI Taxonomy" id="2558362"/>
    <lineage>
        <taxon>Bacteria</taxon>
        <taxon>Pseudomonadati</taxon>
        <taxon>Pseudomonadota</taxon>
        <taxon>Alphaproteobacteria</taxon>
        <taxon>Hyphomicrobiales</taxon>
        <taxon>Aurantimonadaceae</taxon>
        <taxon>Jiella</taxon>
    </lineage>
</organism>
<dbReference type="OrthoDB" id="122670at2"/>
<keyword evidence="2" id="KW-1185">Reference proteome</keyword>
<evidence type="ECO:0000313" key="2">
    <source>
        <dbReference type="Proteomes" id="UP000298179"/>
    </source>
</evidence>
<proteinExistence type="predicted"/>
<evidence type="ECO:0000313" key="1">
    <source>
        <dbReference type="EMBL" id="TFF22941.1"/>
    </source>
</evidence>